<dbReference type="InterPro" id="IPR008248">
    <property type="entry name" value="CheB-like"/>
</dbReference>
<feature type="domain" description="Response regulatory" evidence="8">
    <location>
        <begin position="6"/>
        <end position="123"/>
    </location>
</feature>
<gene>
    <name evidence="5" type="primary">cheB</name>
    <name evidence="10" type="ORF">A2557_12985</name>
</gene>
<dbReference type="PROSITE" id="PS50122">
    <property type="entry name" value="CHEB"/>
    <property type="match status" value="1"/>
</dbReference>
<dbReference type="InterPro" id="IPR035909">
    <property type="entry name" value="CheB_C"/>
</dbReference>
<evidence type="ECO:0000256" key="6">
    <source>
        <dbReference type="PROSITE-ProRule" id="PRU00050"/>
    </source>
</evidence>
<evidence type="ECO:0000256" key="3">
    <source>
        <dbReference type="ARBA" id="ARBA00022801"/>
    </source>
</evidence>
<evidence type="ECO:0000259" key="8">
    <source>
        <dbReference type="PROSITE" id="PS50110"/>
    </source>
</evidence>
<comment type="catalytic activity">
    <reaction evidence="5">
        <text>L-glutaminyl-[protein] + H2O = L-glutamyl-[protein] + NH4(+)</text>
        <dbReference type="Rhea" id="RHEA:16441"/>
        <dbReference type="Rhea" id="RHEA-COMP:10207"/>
        <dbReference type="Rhea" id="RHEA-COMP:10208"/>
        <dbReference type="ChEBI" id="CHEBI:15377"/>
        <dbReference type="ChEBI" id="CHEBI:28938"/>
        <dbReference type="ChEBI" id="CHEBI:29973"/>
        <dbReference type="ChEBI" id="CHEBI:30011"/>
        <dbReference type="EC" id="3.5.1.44"/>
    </reaction>
</comment>
<accession>A0A1F6GLC8</accession>
<dbReference type="PANTHER" id="PTHR42872:SF6">
    <property type="entry name" value="PROTEIN-GLUTAMATE METHYLESTERASE_PROTEIN-GLUTAMINE GLUTAMINASE"/>
    <property type="match status" value="1"/>
</dbReference>
<keyword evidence="5 7" id="KW-0597">Phosphoprotein</keyword>
<dbReference type="PIRSF" id="PIRSF000876">
    <property type="entry name" value="RR_chemtxs_CheB"/>
    <property type="match status" value="1"/>
</dbReference>
<evidence type="ECO:0000256" key="2">
    <source>
        <dbReference type="ARBA" id="ARBA00022500"/>
    </source>
</evidence>
<evidence type="ECO:0000256" key="4">
    <source>
        <dbReference type="ARBA" id="ARBA00048267"/>
    </source>
</evidence>
<dbReference type="EC" id="3.5.1.44" evidence="5"/>
<dbReference type="EMBL" id="MFNF01000065">
    <property type="protein sequence ID" value="OGG98926.1"/>
    <property type="molecule type" value="Genomic_DNA"/>
</dbReference>
<keyword evidence="1 5" id="KW-0963">Cytoplasm</keyword>
<name>A0A1F6GLC8_9PROT</name>
<evidence type="ECO:0000259" key="9">
    <source>
        <dbReference type="PROSITE" id="PS50122"/>
    </source>
</evidence>
<dbReference type="SUPFAM" id="SSF52172">
    <property type="entry name" value="CheY-like"/>
    <property type="match status" value="1"/>
</dbReference>
<dbReference type="NCBIfam" id="NF009206">
    <property type="entry name" value="PRK12555.1"/>
    <property type="match status" value="1"/>
</dbReference>
<feature type="active site" evidence="5 6">
    <location>
        <position position="285"/>
    </location>
</feature>
<feature type="modified residue" description="4-aspartylphosphate" evidence="5 7">
    <location>
        <position position="57"/>
    </location>
</feature>
<dbReference type="InterPro" id="IPR011006">
    <property type="entry name" value="CheY-like_superfamily"/>
</dbReference>
<evidence type="ECO:0000256" key="1">
    <source>
        <dbReference type="ARBA" id="ARBA00022490"/>
    </source>
</evidence>
<dbReference type="EC" id="3.1.1.61" evidence="5"/>
<dbReference type="Pfam" id="PF00072">
    <property type="entry name" value="Response_reg"/>
    <property type="match status" value="1"/>
</dbReference>
<dbReference type="GO" id="GO:0008984">
    <property type="term" value="F:protein-glutamate methylesterase activity"/>
    <property type="evidence" value="ECO:0007669"/>
    <property type="project" value="UniProtKB-UniRule"/>
</dbReference>
<reference evidence="10 11" key="1">
    <citation type="journal article" date="2016" name="Nat. Commun.">
        <title>Thousands of microbial genomes shed light on interconnected biogeochemical processes in an aquifer system.</title>
        <authorList>
            <person name="Anantharaman K."/>
            <person name="Brown C.T."/>
            <person name="Hug L.A."/>
            <person name="Sharon I."/>
            <person name="Castelle C.J."/>
            <person name="Probst A.J."/>
            <person name="Thomas B.C."/>
            <person name="Singh A."/>
            <person name="Wilkins M.J."/>
            <person name="Karaoz U."/>
            <person name="Brodie E.L."/>
            <person name="Williams K.H."/>
            <person name="Hubbard S.S."/>
            <person name="Banfield J.F."/>
        </authorList>
    </citation>
    <scope>NUCLEOTIDE SEQUENCE [LARGE SCALE GENOMIC DNA]</scope>
</reference>
<organism evidence="10 11">
    <name type="scientific">Candidatus Lambdaproteobacteria bacterium RIFOXYD2_FULL_56_26</name>
    <dbReference type="NCBI Taxonomy" id="1817773"/>
    <lineage>
        <taxon>Bacteria</taxon>
        <taxon>Pseudomonadati</taxon>
        <taxon>Pseudomonadota</taxon>
        <taxon>Candidatus Lambdaproteobacteria</taxon>
    </lineage>
</organism>
<feature type="active site" evidence="5 6">
    <location>
        <position position="188"/>
    </location>
</feature>
<evidence type="ECO:0000256" key="7">
    <source>
        <dbReference type="PROSITE-ProRule" id="PRU00169"/>
    </source>
</evidence>
<comment type="subcellular location">
    <subcellularLocation>
        <location evidence="5">Cytoplasm</location>
    </subcellularLocation>
</comment>
<dbReference type="GO" id="GO:0000156">
    <property type="term" value="F:phosphorelay response regulator activity"/>
    <property type="evidence" value="ECO:0007669"/>
    <property type="project" value="InterPro"/>
</dbReference>
<dbReference type="PANTHER" id="PTHR42872">
    <property type="entry name" value="PROTEIN-GLUTAMATE METHYLESTERASE/PROTEIN-GLUTAMINE GLUTAMINASE"/>
    <property type="match status" value="1"/>
</dbReference>
<comment type="similarity">
    <text evidence="5">Belongs to the CheB family.</text>
</comment>
<dbReference type="HAMAP" id="MF_00099">
    <property type="entry name" value="CheB_chemtxs"/>
    <property type="match status" value="1"/>
</dbReference>
<dbReference type="InterPro" id="IPR000673">
    <property type="entry name" value="Sig_transdc_resp-reg_Me-estase"/>
</dbReference>
<keyword evidence="2 5" id="KW-0145">Chemotaxis</keyword>
<dbReference type="GO" id="GO:0050568">
    <property type="term" value="F:protein-glutamine glutaminase activity"/>
    <property type="evidence" value="ECO:0007669"/>
    <property type="project" value="UniProtKB-UniRule"/>
</dbReference>
<comment type="catalytic activity">
    <reaction evidence="4 5">
        <text>[protein]-L-glutamate 5-O-methyl ester + H2O = L-glutamyl-[protein] + methanol + H(+)</text>
        <dbReference type="Rhea" id="RHEA:23236"/>
        <dbReference type="Rhea" id="RHEA-COMP:10208"/>
        <dbReference type="Rhea" id="RHEA-COMP:10311"/>
        <dbReference type="ChEBI" id="CHEBI:15377"/>
        <dbReference type="ChEBI" id="CHEBI:15378"/>
        <dbReference type="ChEBI" id="CHEBI:17790"/>
        <dbReference type="ChEBI" id="CHEBI:29973"/>
        <dbReference type="ChEBI" id="CHEBI:82795"/>
        <dbReference type="EC" id="3.1.1.61"/>
    </reaction>
</comment>
<evidence type="ECO:0000313" key="11">
    <source>
        <dbReference type="Proteomes" id="UP000177583"/>
    </source>
</evidence>
<dbReference type="GO" id="GO:0006935">
    <property type="term" value="P:chemotaxis"/>
    <property type="evidence" value="ECO:0007669"/>
    <property type="project" value="UniProtKB-UniRule"/>
</dbReference>
<dbReference type="PROSITE" id="PS50110">
    <property type="entry name" value="RESPONSE_REGULATORY"/>
    <property type="match status" value="1"/>
</dbReference>
<dbReference type="SUPFAM" id="SSF52738">
    <property type="entry name" value="Methylesterase CheB, C-terminal domain"/>
    <property type="match status" value="1"/>
</dbReference>
<feature type="domain" description="CheB-type methylesterase" evidence="9">
    <location>
        <begin position="150"/>
        <end position="340"/>
    </location>
</feature>
<dbReference type="CDD" id="cd16432">
    <property type="entry name" value="CheB_Rec"/>
    <property type="match status" value="1"/>
</dbReference>
<dbReference type="AlphaFoldDB" id="A0A1F6GLC8"/>
<sequence length="340" mass="36089">MASKIKVLVVDDSALVRRILTDRLGRDPRIEVVGTASDAYEARDKIVLLEPEVLTLDLEMPRMSGLEFIGVLMQHRPMPIIVVSGQLDRDPSLSIKALDAGAVEVFPKPSSMDDDAFKELCNLIVSAKKINFKTKPKLGSAALLSPKVSSLGSNRVIVIGASTGGTEAIKEVLTRLPAGMPGIVMVQHMPAGFTTSFAERLDSLCPHLQVKEAKDGDEVRPGLALLAPGSYQMYLRRKAGGYYVEVKDGELVNRHKPSVDVIFNSAAAIAGSAAVGVILTGMGADGAKGLLAMRQAGARTIAQDEASCVVFGMPREAIALGGAEKVVSLEKVAEAVTQFL</sequence>
<dbReference type="Gene3D" id="3.40.50.2300">
    <property type="match status" value="1"/>
</dbReference>
<comment type="domain">
    <text evidence="5">Contains a C-terminal catalytic domain, and an N-terminal region which modulates catalytic activity.</text>
</comment>
<protein>
    <recommendedName>
        <fullName evidence="5">Protein-glutamate methylesterase/protein-glutamine glutaminase</fullName>
        <ecNumber evidence="5">3.1.1.61</ecNumber>
        <ecNumber evidence="5">3.5.1.44</ecNumber>
    </recommendedName>
</protein>
<feature type="active site" evidence="5 6">
    <location>
        <position position="162"/>
    </location>
</feature>
<dbReference type="Pfam" id="PF01339">
    <property type="entry name" value="CheB_methylest"/>
    <property type="match status" value="1"/>
</dbReference>
<comment type="caution">
    <text evidence="10">The sequence shown here is derived from an EMBL/GenBank/DDBJ whole genome shotgun (WGS) entry which is preliminary data.</text>
</comment>
<comment type="PTM">
    <text evidence="5">Phosphorylated by CheA. Phosphorylation of the N-terminal regulatory domain activates the methylesterase activity.</text>
</comment>
<dbReference type="Gene3D" id="3.40.50.180">
    <property type="entry name" value="Methylesterase CheB, C-terminal domain"/>
    <property type="match status" value="1"/>
</dbReference>
<comment type="function">
    <text evidence="5">Involved in chemotaxis. Part of a chemotaxis signal transduction system that modulates chemotaxis in response to various stimuli. Catalyzes the demethylation of specific methylglutamate residues introduced into the chemoreceptors (methyl-accepting chemotaxis proteins or MCP) by CheR. Also mediates the irreversible deamidation of specific glutamine residues to glutamic acid.</text>
</comment>
<keyword evidence="3 5" id="KW-0378">Hydrolase</keyword>
<dbReference type="SMART" id="SM00448">
    <property type="entry name" value="REC"/>
    <property type="match status" value="1"/>
</dbReference>
<dbReference type="InterPro" id="IPR001789">
    <property type="entry name" value="Sig_transdc_resp-reg_receiver"/>
</dbReference>
<evidence type="ECO:0000256" key="5">
    <source>
        <dbReference type="HAMAP-Rule" id="MF_00099"/>
    </source>
</evidence>
<dbReference type="Proteomes" id="UP000177583">
    <property type="component" value="Unassembled WGS sequence"/>
</dbReference>
<proteinExistence type="inferred from homology"/>
<dbReference type="NCBIfam" id="NF001965">
    <property type="entry name" value="PRK00742.1"/>
    <property type="match status" value="1"/>
</dbReference>
<dbReference type="CDD" id="cd17541">
    <property type="entry name" value="REC_CheB-like"/>
    <property type="match status" value="1"/>
</dbReference>
<dbReference type="GO" id="GO:0005737">
    <property type="term" value="C:cytoplasm"/>
    <property type="evidence" value="ECO:0007669"/>
    <property type="project" value="UniProtKB-SubCell"/>
</dbReference>
<evidence type="ECO:0000313" key="10">
    <source>
        <dbReference type="EMBL" id="OGG98926.1"/>
    </source>
</evidence>